<proteinExistence type="predicted"/>
<accession>A0A0A9BKY4</accession>
<feature type="region of interest" description="Disordered" evidence="1">
    <location>
        <begin position="1"/>
        <end position="28"/>
    </location>
</feature>
<sequence>MLSPNKYANSREFMTPGTRGGPNASEDK</sequence>
<reference evidence="2" key="1">
    <citation type="submission" date="2014-09" db="EMBL/GenBank/DDBJ databases">
        <authorList>
            <person name="Magalhaes I.L.F."/>
            <person name="Oliveira U."/>
            <person name="Santos F.R."/>
            <person name="Vidigal T.H.D.A."/>
            <person name="Brescovit A.D."/>
            <person name="Santos A.J."/>
        </authorList>
    </citation>
    <scope>NUCLEOTIDE SEQUENCE</scope>
    <source>
        <tissue evidence="2">Shoot tissue taken approximately 20 cm above the soil surface</tissue>
    </source>
</reference>
<organism evidence="2">
    <name type="scientific">Arundo donax</name>
    <name type="common">Giant reed</name>
    <name type="synonym">Donax arundinaceus</name>
    <dbReference type="NCBI Taxonomy" id="35708"/>
    <lineage>
        <taxon>Eukaryota</taxon>
        <taxon>Viridiplantae</taxon>
        <taxon>Streptophyta</taxon>
        <taxon>Embryophyta</taxon>
        <taxon>Tracheophyta</taxon>
        <taxon>Spermatophyta</taxon>
        <taxon>Magnoliopsida</taxon>
        <taxon>Liliopsida</taxon>
        <taxon>Poales</taxon>
        <taxon>Poaceae</taxon>
        <taxon>PACMAD clade</taxon>
        <taxon>Arundinoideae</taxon>
        <taxon>Arundineae</taxon>
        <taxon>Arundo</taxon>
    </lineage>
</organism>
<evidence type="ECO:0000313" key="2">
    <source>
        <dbReference type="EMBL" id="JAD59942.1"/>
    </source>
</evidence>
<reference evidence="2" key="2">
    <citation type="journal article" date="2015" name="Data Brief">
        <title>Shoot transcriptome of the giant reed, Arundo donax.</title>
        <authorList>
            <person name="Barrero R.A."/>
            <person name="Guerrero F.D."/>
            <person name="Moolhuijzen P."/>
            <person name="Goolsby J.A."/>
            <person name="Tidwell J."/>
            <person name="Bellgard S.E."/>
            <person name="Bellgard M.I."/>
        </authorList>
    </citation>
    <scope>NUCLEOTIDE SEQUENCE</scope>
    <source>
        <tissue evidence="2">Shoot tissue taken approximately 20 cm above the soil surface</tissue>
    </source>
</reference>
<dbReference type="EMBL" id="GBRH01237953">
    <property type="protein sequence ID" value="JAD59942.1"/>
    <property type="molecule type" value="Transcribed_RNA"/>
</dbReference>
<name>A0A0A9BKY4_ARUDO</name>
<protein>
    <submittedName>
        <fullName evidence="2">Uncharacterized protein</fullName>
    </submittedName>
</protein>
<evidence type="ECO:0000256" key="1">
    <source>
        <dbReference type="SAM" id="MobiDB-lite"/>
    </source>
</evidence>
<dbReference type="AlphaFoldDB" id="A0A0A9BKY4"/>